<dbReference type="EMBL" id="CP039734">
    <property type="protein sequence ID" value="QIR76431.1"/>
    <property type="molecule type" value="Genomic_DNA"/>
</dbReference>
<dbReference type="Gene3D" id="3.30.70.270">
    <property type="match status" value="1"/>
</dbReference>
<dbReference type="SMART" id="SM00086">
    <property type="entry name" value="PAC"/>
    <property type="match status" value="2"/>
</dbReference>
<dbReference type="CDD" id="cd00130">
    <property type="entry name" value="PAS"/>
    <property type="match status" value="2"/>
</dbReference>
<dbReference type="InterPro" id="IPR000700">
    <property type="entry name" value="PAS-assoc_C"/>
</dbReference>
<dbReference type="SMART" id="SM00267">
    <property type="entry name" value="GGDEF"/>
    <property type="match status" value="1"/>
</dbReference>
<dbReference type="Proteomes" id="UP000502831">
    <property type="component" value="Chromosome"/>
</dbReference>
<reference evidence="1 2" key="1">
    <citation type="journal article" date="2017" name="Environ. Sci. Technol.">
        <title>Organohalide Respiration with Chlorinated Ethenes under Low pH Conditions.</title>
        <authorList>
            <person name="Yang Y."/>
            <person name="Capiro N.L."/>
            <person name="Marcet T.F."/>
            <person name="Yan J."/>
            <person name="Pennell K.D."/>
            <person name="Loffler F.E."/>
        </authorList>
    </citation>
    <scope>NUCLEOTIDE SEQUENCE [LARGE SCALE GENOMIC DNA]</scope>
    <source>
        <strain evidence="1 2">ACSDCE</strain>
    </source>
</reference>
<gene>
    <name evidence="1" type="ORF">FA584_09550</name>
</gene>
<dbReference type="PROSITE" id="PS50113">
    <property type="entry name" value="PAC"/>
    <property type="match status" value="1"/>
</dbReference>
<dbReference type="RefSeq" id="WP_167750121.1">
    <property type="nucleotide sequence ID" value="NZ_CP039734.2"/>
</dbReference>
<dbReference type="InterPro" id="IPR000014">
    <property type="entry name" value="PAS"/>
</dbReference>
<dbReference type="InterPro" id="IPR043128">
    <property type="entry name" value="Rev_trsase/Diguanyl_cyclase"/>
</dbReference>
<name>A0A6G9VUQ3_9BACT</name>
<dbReference type="GO" id="GO:0006355">
    <property type="term" value="P:regulation of DNA-templated transcription"/>
    <property type="evidence" value="ECO:0007669"/>
    <property type="project" value="InterPro"/>
</dbReference>
<evidence type="ECO:0000313" key="1">
    <source>
        <dbReference type="EMBL" id="QIR76431.1"/>
    </source>
</evidence>
<dbReference type="Pfam" id="PF16448">
    <property type="entry name" value="LapD_MoxY_N"/>
    <property type="match status" value="1"/>
</dbReference>
<dbReference type="InterPro" id="IPR000160">
    <property type="entry name" value="GGDEF_dom"/>
</dbReference>
<dbReference type="PROSITE" id="PS50887">
    <property type="entry name" value="GGDEF"/>
    <property type="match status" value="1"/>
</dbReference>
<dbReference type="InterPro" id="IPR013767">
    <property type="entry name" value="PAS_fold"/>
</dbReference>
<dbReference type="Pfam" id="PF00990">
    <property type="entry name" value="GGDEF"/>
    <property type="match status" value="1"/>
</dbReference>
<dbReference type="Pfam" id="PF13426">
    <property type="entry name" value="PAS_9"/>
    <property type="match status" value="1"/>
</dbReference>
<sequence length="670" mass="76226">MKRIFISIWAHLSFAHRIFIAISFSLLFAGGLILIMLTKQDAKDALHDLEMQKEQTLKMLPIFLSESIVIGDYETIQQQLNGYVTSPYVQNIVFYDAKGKSLQSSDADEPKDTPQWFETLFGLCDSYGQTHISIGGIDYGSIAVRLSIQSFSNRIWNDFRVHFGVMFAIILLDFLGLWLTLYRSLEQLSALEQSTIDLGNGYFAPIQLQGGLRETAKVVNAFNLMIEKVKTTQKELQDTSDEMKQRKHWIETIINSLDEGVYAVDLEGIILLVNAKACSILGYTEEEMIGKQAHRLFHSHTLNGAIIPLEECPMYKALVTKSAWKNDTEYFTCKDSRMIPVEIFGNSIVYENQALGMVFAFRDIGERKALEEKMKLLSTALEATTNAVVITNKDAIIEWVSKGFEEITGYHLGEALGHTPHELVGSGKQEKIFYTHMWETILSNQPWHGEVINKRKNGQLYYESLQITPVSDDHGNITHFIAIKEDISDRKRAEEEMEHLAFYDPLTDLPNRRLLMDRIERAIVSAKRYQTFGAIFFLDLDYFKRINDELGHDVGDLLLQDMARRLQNSLRQGDSIARLGGDEFVILLEDLGDTKTFATQYMKALAQKVQDAFIDPFIYNEKSYSLSISLGGILFTGTQDAKIILKNADSALYEAKQTGRHKSCFYNENT</sequence>
<dbReference type="NCBIfam" id="TIGR00254">
    <property type="entry name" value="GGDEF"/>
    <property type="match status" value="1"/>
</dbReference>
<dbReference type="Pfam" id="PF00989">
    <property type="entry name" value="PAS"/>
    <property type="match status" value="1"/>
</dbReference>
<dbReference type="PANTHER" id="PTHR46663">
    <property type="entry name" value="DIGUANYLATE CYCLASE DGCT-RELATED"/>
    <property type="match status" value="1"/>
</dbReference>
<proteinExistence type="predicted"/>
<dbReference type="InterPro" id="IPR052163">
    <property type="entry name" value="DGC-Regulatory_Protein"/>
</dbReference>
<organism evidence="1 2">
    <name type="scientific">Sulfurospirillum diekertiae</name>
    <dbReference type="NCBI Taxonomy" id="1854492"/>
    <lineage>
        <taxon>Bacteria</taxon>
        <taxon>Pseudomonadati</taxon>
        <taxon>Campylobacterota</taxon>
        <taxon>Epsilonproteobacteria</taxon>
        <taxon>Campylobacterales</taxon>
        <taxon>Sulfurospirillaceae</taxon>
        <taxon>Sulfurospirillum</taxon>
    </lineage>
</organism>
<dbReference type="InterPro" id="IPR032244">
    <property type="entry name" value="LapD_MoxY_N"/>
</dbReference>
<dbReference type="InterPro" id="IPR035965">
    <property type="entry name" value="PAS-like_dom_sf"/>
</dbReference>
<dbReference type="SUPFAM" id="SSF55785">
    <property type="entry name" value="PYP-like sensor domain (PAS domain)"/>
    <property type="match status" value="2"/>
</dbReference>
<protein>
    <submittedName>
        <fullName evidence="1">Diguanylate cyclase</fullName>
    </submittedName>
</protein>
<dbReference type="InterPro" id="IPR001610">
    <property type="entry name" value="PAC"/>
</dbReference>
<dbReference type="SMART" id="SM00091">
    <property type="entry name" value="PAS"/>
    <property type="match status" value="2"/>
</dbReference>
<dbReference type="SUPFAM" id="SSF55073">
    <property type="entry name" value="Nucleotide cyclase"/>
    <property type="match status" value="1"/>
</dbReference>
<dbReference type="NCBIfam" id="TIGR00229">
    <property type="entry name" value="sensory_box"/>
    <property type="match status" value="2"/>
</dbReference>
<dbReference type="InterPro" id="IPR029787">
    <property type="entry name" value="Nucleotide_cyclase"/>
</dbReference>
<dbReference type="CDD" id="cd01949">
    <property type="entry name" value="GGDEF"/>
    <property type="match status" value="1"/>
</dbReference>
<dbReference type="PROSITE" id="PS50112">
    <property type="entry name" value="PAS"/>
    <property type="match status" value="2"/>
</dbReference>
<evidence type="ECO:0000313" key="2">
    <source>
        <dbReference type="Proteomes" id="UP000502831"/>
    </source>
</evidence>
<dbReference type="AlphaFoldDB" id="A0A6G9VUQ3"/>
<accession>A0A6G9VUQ3</accession>
<dbReference type="Gene3D" id="3.30.450.20">
    <property type="entry name" value="PAS domain"/>
    <property type="match status" value="2"/>
</dbReference>
<dbReference type="PANTHER" id="PTHR46663:SF3">
    <property type="entry name" value="SLL0267 PROTEIN"/>
    <property type="match status" value="1"/>
</dbReference>